<evidence type="ECO:0000256" key="5">
    <source>
        <dbReference type="ARBA" id="ARBA00023015"/>
    </source>
</evidence>
<dbReference type="SUPFAM" id="SSF57667">
    <property type="entry name" value="beta-beta-alpha zinc fingers"/>
    <property type="match status" value="3"/>
</dbReference>
<evidence type="ECO:0000256" key="7">
    <source>
        <dbReference type="ARBA" id="ARBA00023242"/>
    </source>
</evidence>
<comment type="subcellular location">
    <subcellularLocation>
        <location evidence="1">Nucleus</location>
    </subcellularLocation>
</comment>
<dbReference type="PROSITE" id="PS00028">
    <property type="entry name" value="ZINC_FINGER_C2H2_1"/>
    <property type="match status" value="7"/>
</dbReference>
<feature type="domain" description="C2H2-type" evidence="10">
    <location>
        <begin position="526"/>
        <end position="553"/>
    </location>
</feature>
<gene>
    <name evidence="11" type="ORF">DERF_006356</name>
</gene>
<evidence type="ECO:0000256" key="6">
    <source>
        <dbReference type="ARBA" id="ARBA00023163"/>
    </source>
</evidence>
<dbReference type="GO" id="GO:0005634">
    <property type="term" value="C:nucleus"/>
    <property type="evidence" value="ECO:0007669"/>
    <property type="project" value="UniProtKB-SubCell"/>
</dbReference>
<feature type="domain" description="C2H2-type" evidence="10">
    <location>
        <begin position="585"/>
        <end position="608"/>
    </location>
</feature>
<dbReference type="InterPro" id="IPR036236">
    <property type="entry name" value="Znf_C2H2_sf"/>
</dbReference>
<keyword evidence="12" id="KW-1185">Reference proteome</keyword>
<keyword evidence="4" id="KW-0862">Zinc</keyword>
<feature type="region of interest" description="Disordered" evidence="9">
    <location>
        <begin position="416"/>
        <end position="439"/>
    </location>
</feature>
<evidence type="ECO:0000313" key="11">
    <source>
        <dbReference type="EMBL" id="KAH9522795.1"/>
    </source>
</evidence>
<evidence type="ECO:0000256" key="3">
    <source>
        <dbReference type="ARBA" id="ARBA00022771"/>
    </source>
</evidence>
<keyword evidence="2" id="KW-0479">Metal-binding</keyword>
<feature type="domain" description="C2H2-type" evidence="10">
    <location>
        <begin position="471"/>
        <end position="498"/>
    </location>
</feature>
<dbReference type="SMART" id="SM00355">
    <property type="entry name" value="ZnF_C2H2"/>
    <property type="match status" value="10"/>
</dbReference>
<dbReference type="GO" id="GO:0006357">
    <property type="term" value="P:regulation of transcription by RNA polymerase II"/>
    <property type="evidence" value="ECO:0007669"/>
    <property type="project" value="TreeGrafter"/>
</dbReference>
<dbReference type="Gene3D" id="3.30.160.60">
    <property type="entry name" value="Classic Zinc Finger"/>
    <property type="match status" value="4"/>
</dbReference>
<comment type="caution">
    <text evidence="11">The sequence shown here is derived from an EMBL/GenBank/DDBJ whole genome shotgun (WGS) entry which is preliminary data.</text>
</comment>
<dbReference type="AlphaFoldDB" id="A0A922I8U2"/>
<keyword evidence="3 8" id="KW-0863">Zinc-finger</keyword>
<evidence type="ECO:0000313" key="12">
    <source>
        <dbReference type="Proteomes" id="UP000790347"/>
    </source>
</evidence>
<reference evidence="11" key="1">
    <citation type="submission" date="2013-05" db="EMBL/GenBank/DDBJ databases">
        <authorList>
            <person name="Yim A.K.Y."/>
            <person name="Chan T.F."/>
            <person name="Ji K.M."/>
            <person name="Liu X.Y."/>
            <person name="Zhou J.W."/>
            <person name="Li R.Q."/>
            <person name="Yang K.Y."/>
            <person name="Li J."/>
            <person name="Li M."/>
            <person name="Law P.T.W."/>
            <person name="Wu Y.L."/>
            <person name="Cai Z.L."/>
            <person name="Qin H."/>
            <person name="Bao Y."/>
            <person name="Leung R.K.K."/>
            <person name="Ng P.K.S."/>
            <person name="Zou J."/>
            <person name="Zhong X.J."/>
            <person name="Ran P.X."/>
            <person name="Zhong N.S."/>
            <person name="Liu Z.G."/>
            <person name="Tsui S.K.W."/>
        </authorList>
    </citation>
    <scope>NUCLEOTIDE SEQUENCE</scope>
    <source>
        <strain evidence="11">Derf</strain>
        <tissue evidence="11">Whole organism</tissue>
    </source>
</reference>
<proteinExistence type="predicted"/>
<organism evidence="11 12">
    <name type="scientific">Dermatophagoides farinae</name>
    <name type="common">American house dust mite</name>
    <dbReference type="NCBI Taxonomy" id="6954"/>
    <lineage>
        <taxon>Eukaryota</taxon>
        <taxon>Metazoa</taxon>
        <taxon>Ecdysozoa</taxon>
        <taxon>Arthropoda</taxon>
        <taxon>Chelicerata</taxon>
        <taxon>Arachnida</taxon>
        <taxon>Acari</taxon>
        <taxon>Acariformes</taxon>
        <taxon>Sarcoptiformes</taxon>
        <taxon>Astigmata</taxon>
        <taxon>Psoroptidia</taxon>
        <taxon>Analgoidea</taxon>
        <taxon>Pyroglyphidae</taxon>
        <taxon>Dermatophagoidinae</taxon>
        <taxon>Dermatophagoides</taxon>
    </lineage>
</organism>
<evidence type="ECO:0000256" key="9">
    <source>
        <dbReference type="SAM" id="MobiDB-lite"/>
    </source>
</evidence>
<feature type="domain" description="C2H2-type" evidence="10">
    <location>
        <begin position="555"/>
        <end position="583"/>
    </location>
</feature>
<dbReference type="EMBL" id="ASGP02000002">
    <property type="protein sequence ID" value="KAH9522795.1"/>
    <property type="molecule type" value="Genomic_DNA"/>
</dbReference>
<feature type="domain" description="C2H2-type" evidence="10">
    <location>
        <begin position="290"/>
        <end position="319"/>
    </location>
</feature>
<dbReference type="InterPro" id="IPR013087">
    <property type="entry name" value="Znf_C2H2_type"/>
</dbReference>
<name>A0A922I8U2_DERFA</name>
<evidence type="ECO:0000256" key="2">
    <source>
        <dbReference type="ARBA" id="ARBA00022723"/>
    </source>
</evidence>
<keyword evidence="6" id="KW-0804">Transcription</keyword>
<dbReference type="InterPro" id="IPR051061">
    <property type="entry name" value="Zinc_finger_trans_reg"/>
</dbReference>
<protein>
    <recommendedName>
        <fullName evidence="10">C2H2-type domain-containing protein</fullName>
    </recommendedName>
</protein>
<evidence type="ECO:0000256" key="8">
    <source>
        <dbReference type="PROSITE-ProRule" id="PRU00042"/>
    </source>
</evidence>
<evidence type="ECO:0000256" key="4">
    <source>
        <dbReference type="ARBA" id="ARBA00022833"/>
    </source>
</evidence>
<keyword evidence="7" id="KW-0539">Nucleus</keyword>
<dbReference type="Proteomes" id="UP000790347">
    <property type="component" value="Unassembled WGS sequence"/>
</dbReference>
<evidence type="ECO:0000256" key="1">
    <source>
        <dbReference type="ARBA" id="ARBA00004123"/>
    </source>
</evidence>
<keyword evidence="5" id="KW-0805">Transcription regulation</keyword>
<dbReference type="PANTHER" id="PTHR46179">
    <property type="entry name" value="ZINC FINGER PROTEIN"/>
    <property type="match status" value="1"/>
</dbReference>
<dbReference type="PROSITE" id="PS50157">
    <property type="entry name" value="ZINC_FINGER_C2H2_2"/>
    <property type="match status" value="5"/>
</dbReference>
<dbReference type="PANTHER" id="PTHR46179:SF13">
    <property type="entry name" value="C2H2-TYPE DOMAIN-CONTAINING PROTEIN"/>
    <property type="match status" value="1"/>
</dbReference>
<dbReference type="GO" id="GO:0008270">
    <property type="term" value="F:zinc ion binding"/>
    <property type="evidence" value="ECO:0007669"/>
    <property type="project" value="UniProtKB-KW"/>
</dbReference>
<sequence>MSTNSSTTLMIVIGNLPTDTNVDEIRSFLSSINVQIQSNCVGGGGIRIIPSIAANNDDHDSSSSSSSSKQQQMNAYINVVSEQDIIMATEQCDKKLFRNKYPLSIRRTMKKEINQNISHYIRENLHMTCEWIDCNIKFHDRSLFFKHINETHVPTFWSNLNNGNGNGNGIDNDDDENKSKCKWHGCYDNNEFMDCEHFRLHLSLHGFHNQLMNIGQLIMNITVPRLTCYMDNPARNVITETCQKFICGWNGCNADFMDGETFFQHVDYHAIEDVPIPIMAKEKLKNVRFARCQWMDCQAAFKQKFYLKMHLHSHTQRKVVACPVCGELFSTRMAFINHCYRQETPTIITATTTTTTNQSLSSTSIICDKSNDDDQEDFVAVDCLEDDDEHILTIDENHRGQSSIVIRLASSNINLQTANDPSTTTTTATSSSSSKSTNVDEMSESILLVNFPITNNQQQQQQQEEEIIRDYQCKHCTKSFHTLTLLREHENKHLRKHHCPFCKYKACHKSHLKEHILFRHSDKYDYQCQFCNQYFKSRRFLQRHIESHKSEKKIHHCTFCEQKFTTFYTMKRHIRMKHLLEEIIFECHLCTKKYNRGNNLSRHLIGKHCLKVANGWTGFEYVKQSSTIINVDDHQQQQDKDQLSTTTTTTSTKRDVYRINPLSCIE</sequence>
<evidence type="ECO:0000259" key="10">
    <source>
        <dbReference type="PROSITE" id="PS50157"/>
    </source>
</evidence>
<feature type="compositionally biased region" description="Low complexity" evidence="9">
    <location>
        <begin position="422"/>
        <end position="437"/>
    </location>
</feature>
<reference evidence="11" key="2">
    <citation type="journal article" date="2022" name="Res Sq">
        <title>Comparative Genomics Reveals Insights into the Divergent Evolution of Astigmatic Mites and Household Pest Adaptations.</title>
        <authorList>
            <person name="Xiong Q."/>
            <person name="Wan A.T.-Y."/>
            <person name="Liu X.-Y."/>
            <person name="Fung C.S.-H."/>
            <person name="Xiao X."/>
            <person name="Malainual N."/>
            <person name="Hou J."/>
            <person name="Wang L."/>
            <person name="Wang M."/>
            <person name="Yang K."/>
            <person name="Cui Y."/>
            <person name="Leung E."/>
            <person name="Nong W."/>
            <person name="Shin S.-K."/>
            <person name="Au S."/>
            <person name="Jeong K.Y."/>
            <person name="Chew F.T."/>
            <person name="Hui J."/>
            <person name="Leung T.F."/>
            <person name="Tungtrongchitr A."/>
            <person name="Zhong N."/>
            <person name="Liu Z."/>
            <person name="Tsui S."/>
        </authorList>
    </citation>
    <scope>NUCLEOTIDE SEQUENCE</scope>
    <source>
        <strain evidence="11">Derf</strain>
        <tissue evidence="11">Whole organism</tissue>
    </source>
</reference>
<accession>A0A922I8U2</accession>